<evidence type="ECO:0000313" key="2">
    <source>
        <dbReference type="EMBL" id="GBL45732.1"/>
    </source>
</evidence>
<keyword evidence="1" id="KW-0732">Signal</keyword>
<evidence type="ECO:0000313" key="3">
    <source>
        <dbReference type="Proteomes" id="UP000286806"/>
    </source>
</evidence>
<dbReference type="AlphaFoldDB" id="A0A401JDI7"/>
<proteinExistence type="predicted"/>
<reference evidence="2 3" key="1">
    <citation type="journal article" date="2019" name="Front. Microbiol.">
        <title>Genomes of Neutrophilic Sulfur-Oxidizing Chemolithoautotrophs Representing 9 Proteobacterial Species From 8 Genera.</title>
        <authorList>
            <person name="Watanabe T."/>
            <person name="Kojima H."/>
            <person name="Umezawa K."/>
            <person name="Hori C."/>
            <person name="Takasuka T.E."/>
            <person name="Kato Y."/>
            <person name="Fukui M."/>
        </authorList>
    </citation>
    <scope>NUCLEOTIDE SEQUENCE [LARGE SCALE GENOMIC DNA]</scope>
    <source>
        <strain evidence="2 3">TTN</strain>
    </source>
</reference>
<feature type="signal peptide" evidence="1">
    <location>
        <begin position="1"/>
        <end position="17"/>
    </location>
</feature>
<gene>
    <name evidence="2" type="ORF">SFMTTN_1543</name>
</gene>
<keyword evidence="3" id="KW-1185">Reference proteome</keyword>
<evidence type="ECO:0000256" key="1">
    <source>
        <dbReference type="SAM" id="SignalP"/>
    </source>
</evidence>
<feature type="chain" id="PRO_5019560675" evidence="1">
    <location>
        <begin position="18"/>
        <end position="497"/>
    </location>
</feature>
<protein>
    <submittedName>
        <fullName evidence="2">Glycine-rich cell wall structural protein</fullName>
    </submittedName>
</protein>
<dbReference type="Proteomes" id="UP000286806">
    <property type="component" value="Unassembled WGS sequence"/>
</dbReference>
<accession>A0A401JDI7</accession>
<dbReference type="RefSeq" id="WP_189836329.1">
    <property type="nucleotide sequence ID" value="NZ_BGOW01000014.1"/>
</dbReference>
<organism evidence="2 3">
    <name type="scientific">Sulfuriferula multivorans</name>
    <dbReference type="NCBI Taxonomy" id="1559896"/>
    <lineage>
        <taxon>Bacteria</taxon>
        <taxon>Pseudomonadati</taxon>
        <taxon>Pseudomonadota</taxon>
        <taxon>Betaproteobacteria</taxon>
        <taxon>Nitrosomonadales</taxon>
        <taxon>Sulfuricellaceae</taxon>
        <taxon>Sulfuriferula</taxon>
    </lineage>
</organism>
<sequence length="497" mass="54095">MFVPTLLLGGVALPAAAADWTVTPNLTLSERYTDNVNFAPSGQPRESDFITEVRPGVQFSKEGARLRVRVNYSLQSLTYLNNSNNNAINHQLNAGANAELLKDFLFLDANTAISQQNINALGPVGFGNTNATNNLTTVGTYSISPYVQKRFGNFADGMYRVSTSGVYYNSQGISNTVTNSMSGSLTSGPSFNDLFWGLNYSYSQNKNQSVPDTKFERASATLGYALTRKFRVNATAGVERNSYIILNSGSTDGSFWNAGFSWTPTSRTSVAATYGRRYFGNTYSFDLSERTRHTTWRAGYSEDLTTSSATSLSYALLGGYYVCQIIPAGYSYFPATGSPTGFVVAIPLGSPVPADCQLAAAVVTPNLSLVNEVYILKNFTAGVGVNVGKSDYNLGVYRMRRDLQTSGTYDQSSGINAGWNWRFAPFTTVSLTGNLTRFDVPASNRKDNLWSVSGGVTHQFQPKLNGSVFIRHQARNSNQPGNDFTENSITALVNMTF</sequence>
<comment type="caution">
    <text evidence="2">The sequence shown here is derived from an EMBL/GenBank/DDBJ whole genome shotgun (WGS) entry which is preliminary data.</text>
</comment>
<dbReference type="InterPro" id="IPR017467">
    <property type="entry name" value="CHP03016_PEP-CTERM"/>
</dbReference>
<dbReference type="EMBL" id="BGOW01000014">
    <property type="protein sequence ID" value="GBL45732.1"/>
    <property type="molecule type" value="Genomic_DNA"/>
</dbReference>
<dbReference type="SUPFAM" id="SSF56935">
    <property type="entry name" value="Porins"/>
    <property type="match status" value="1"/>
</dbReference>
<name>A0A401JDI7_9PROT</name>
<dbReference type="NCBIfam" id="TIGR03016">
    <property type="entry name" value="pepcterm_hypo_1"/>
    <property type="match status" value="1"/>
</dbReference>